<dbReference type="InterPro" id="IPR035251">
    <property type="entry name" value="ShlB_POTRA"/>
</dbReference>
<evidence type="ECO:0000256" key="1">
    <source>
        <dbReference type="ARBA" id="ARBA00022452"/>
    </source>
</evidence>
<dbReference type="PIRSF" id="PIRSF029745">
    <property type="entry name" value="FhaC"/>
    <property type="match status" value="1"/>
</dbReference>
<keyword evidence="2" id="KW-0812">Transmembrane</keyword>
<evidence type="ECO:0000313" key="9">
    <source>
        <dbReference type="EMBL" id="GGY05858.1"/>
    </source>
</evidence>
<dbReference type="GO" id="GO:0046819">
    <property type="term" value="P:protein secretion by the type V secretion system"/>
    <property type="evidence" value="ECO:0007669"/>
    <property type="project" value="TreeGrafter"/>
</dbReference>
<dbReference type="Pfam" id="PF03865">
    <property type="entry name" value="ShlB"/>
    <property type="match status" value="1"/>
</dbReference>
<feature type="domain" description="Polypeptide-transport-associated ShlB-type" evidence="7">
    <location>
        <begin position="73"/>
        <end position="148"/>
    </location>
</feature>
<keyword evidence="1" id="KW-1134">Transmembrane beta strand</keyword>
<keyword evidence="5" id="KW-0732">Signal</keyword>
<feature type="signal peptide" evidence="5">
    <location>
        <begin position="1"/>
        <end position="19"/>
    </location>
</feature>
<organism evidence="9 10">
    <name type="scientific">Paludibacterium paludis</name>
    <dbReference type="NCBI Taxonomy" id="1225769"/>
    <lineage>
        <taxon>Bacteria</taxon>
        <taxon>Pseudomonadati</taxon>
        <taxon>Pseudomonadota</taxon>
        <taxon>Betaproteobacteria</taxon>
        <taxon>Neisseriales</taxon>
        <taxon>Chromobacteriaceae</taxon>
        <taxon>Paludibacterium</taxon>
    </lineage>
</organism>
<feature type="region of interest" description="Disordered" evidence="4">
    <location>
        <begin position="189"/>
        <end position="211"/>
    </location>
</feature>
<dbReference type="GO" id="GO:0098046">
    <property type="term" value="C:type V protein secretion system complex"/>
    <property type="evidence" value="ECO:0007669"/>
    <property type="project" value="TreeGrafter"/>
</dbReference>
<dbReference type="EMBL" id="BMYX01000002">
    <property type="protein sequence ID" value="GGY05858.1"/>
    <property type="molecule type" value="Genomic_DNA"/>
</dbReference>
<dbReference type="Gene3D" id="2.40.160.50">
    <property type="entry name" value="membrane protein fhac: a member of the omp85/tpsb transporter family"/>
    <property type="match status" value="1"/>
</dbReference>
<keyword evidence="10" id="KW-1185">Reference proteome</keyword>
<dbReference type="PANTHER" id="PTHR34597">
    <property type="entry name" value="SLR1661 PROTEIN"/>
    <property type="match status" value="1"/>
</dbReference>
<reference evidence="9" key="1">
    <citation type="journal article" date="2014" name="Int. J. Syst. Evol. Microbiol.">
        <title>Complete genome sequence of Corynebacterium casei LMG S-19264T (=DSM 44701T), isolated from a smear-ripened cheese.</title>
        <authorList>
            <consortium name="US DOE Joint Genome Institute (JGI-PGF)"/>
            <person name="Walter F."/>
            <person name="Albersmeier A."/>
            <person name="Kalinowski J."/>
            <person name="Ruckert C."/>
        </authorList>
    </citation>
    <scope>NUCLEOTIDE SEQUENCE</scope>
    <source>
        <strain evidence="9">KCTC 32182</strain>
    </source>
</reference>
<evidence type="ECO:0000256" key="5">
    <source>
        <dbReference type="SAM" id="SignalP"/>
    </source>
</evidence>
<accession>A0A918U7S4</accession>
<dbReference type="Pfam" id="PF17287">
    <property type="entry name" value="POTRA_3"/>
    <property type="match status" value="1"/>
</dbReference>
<protein>
    <submittedName>
        <fullName evidence="9">Activator/secretion protein</fullName>
    </submittedName>
</protein>
<sequence length="558" mass="60652">MPNRLTVAALLALSAPALSAPVAAPFVPDQFQRDQQHKLDEQRQELLKRPDVTLPRPAAARPAGPEDEAGRCFPIRELAFAGAPEDWLPWLRDAAAAYPGRCLGEAGVRAVVADLSNAIVARGFVTSRVYLPAQNLRAGRLALTVVPGRIGAIRLADGGTDLSLRAAFPTGRGEILNVRDLEQGLEQLSRPRSQRATMDIRPGAQEGESEVVVSRQRGVPAGLAWRVDDSGQRATGQSQGTVVANLDNVLGGNDVLSVNWSQELAHLRQPRSRAGTVSWLLPWGYWTGLASYSESAYRQWIAGQIQTFRASGHSRNTFLSLSRTVARDAVGKTELALQATRKASRSFVADTELQQQRRDLTLLGLEVTHHRRLGEWQLDGTLGYTRGVGGWGAMPDTLAGRGGPSARPELYTTRLALNGPLRVAGQRLRLSSELRGQYSPDLLMSSEQFSIGSRYSVRGFDSRGLSGQDGYWWRNELAWSAPATPWGGVEPFVGLDAGQVSRPTGPDEACRTLSGWAAGVRVSLRGGVSAELVHERALHQPASWPRPALTHFRVTLQY</sequence>
<keyword evidence="3" id="KW-0998">Cell outer membrane</keyword>
<dbReference type="AlphaFoldDB" id="A0A918U7S4"/>
<evidence type="ECO:0000256" key="2">
    <source>
        <dbReference type="ARBA" id="ARBA00022692"/>
    </source>
</evidence>
<reference evidence="9" key="2">
    <citation type="submission" date="2020-09" db="EMBL/GenBank/DDBJ databases">
        <authorList>
            <person name="Sun Q."/>
            <person name="Kim S."/>
        </authorList>
    </citation>
    <scope>NUCLEOTIDE SEQUENCE</scope>
    <source>
        <strain evidence="9">KCTC 32182</strain>
    </source>
</reference>
<comment type="caution">
    <text evidence="9">The sequence shown here is derived from an EMBL/GenBank/DDBJ whole genome shotgun (WGS) entry which is preliminary data.</text>
</comment>
<dbReference type="GO" id="GO:0008320">
    <property type="term" value="F:protein transmembrane transporter activity"/>
    <property type="evidence" value="ECO:0007669"/>
    <property type="project" value="TreeGrafter"/>
</dbReference>
<evidence type="ECO:0000259" key="7">
    <source>
        <dbReference type="Pfam" id="PF08479"/>
    </source>
</evidence>
<gene>
    <name evidence="9" type="ORF">GCM10011289_05340</name>
</gene>
<dbReference type="Proteomes" id="UP000645257">
    <property type="component" value="Unassembled WGS sequence"/>
</dbReference>
<dbReference type="PANTHER" id="PTHR34597:SF3">
    <property type="entry name" value="OUTER MEMBRANE TRANSPORTER CDIB"/>
    <property type="match status" value="1"/>
</dbReference>
<dbReference type="RefSeq" id="WP_189530927.1">
    <property type="nucleotide sequence ID" value="NZ_BMYX01000002.1"/>
</dbReference>
<dbReference type="InterPro" id="IPR013686">
    <property type="entry name" value="Polypept-transport_assoc_ShlB"/>
</dbReference>
<feature type="domain" description="Haemolysin activator HlyB C-terminal" evidence="6">
    <location>
        <begin position="207"/>
        <end position="522"/>
    </location>
</feature>
<feature type="chain" id="PRO_5037526782" evidence="5">
    <location>
        <begin position="20"/>
        <end position="558"/>
    </location>
</feature>
<feature type="domain" description="ShlB POTRA" evidence="8">
    <location>
        <begin position="149"/>
        <end position="202"/>
    </location>
</feature>
<name>A0A918U7S4_9NEIS</name>
<proteinExistence type="predicted"/>
<dbReference type="Gene3D" id="3.10.20.310">
    <property type="entry name" value="membrane protein fhac"/>
    <property type="match status" value="1"/>
</dbReference>
<dbReference type="Pfam" id="PF08479">
    <property type="entry name" value="POTRA_2"/>
    <property type="match status" value="1"/>
</dbReference>
<dbReference type="InterPro" id="IPR027282">
    <property type="entry name" value="TPS"/>
</dbReference>
<keyword evidence="1" id="KW-0472">Membrane</keyword>
<feature type="region of interest" description="Disordered" evidence="4">
    <location>
        <begin position="45"/>
        <end position="68"/>
    </location>
</feature>
<evidence type="ECO:0000256" key="4">
    <source>
        <dbReference type="SAM" id="MobiDB-lite"/>
    </source>
</evidence>
<dbReference type="InterPro" id="IPR051544">
    <property type="entry name" value="TPS_OM_transporter"/>
</dbReference>
<evidence type="ECO:0000259" key="6">
    <source>
        <dbReference type="Pfam" id="PF03865"/>
    </source>
</evidence>
<evidence type="ECO:0000259" key="8">
    <source>
        <dbReference type="Pfam" id="PF17287"/>
    </source>
</evidence>
<evidence type="ECO:0000313" key="10">
    <source>
        <dbReference type="Proteomes" id="UP000645257"/>
    </source>
</evidence>
<evidence type="ECO:0000256" key="3">
    <source>
        <dbReference type="ARBA" id="ARBA00023237"/>
    </source>
</evidence>
<dbReference type="InterPro" id="IPR005565">
    <property type="entry name" value="Hemolysn_activator_HlyB_C"/>
</dbReference>